<organism evidence="3 4">
    <name type="scientific">Cochliobolus heterostrophus (strain C5 / ATCC 48332 / race O)</name>
    <name type="common">Southern corn leaf blight fungus</name>
    <name type="synonym">Bipolaris maydis</name>
    <dbReference type="NCBI Taxonomy" id="701091"/>
    <lineage>
        <taxon>Eukaryota</taxon>
        <taxon>Fungi</taxon>
        <taxon>Dikarya</taxon>
        <taxon>Ascomycota</taxon>
        <taxon>Pezizomycotina</taxon>
        <taxon>Dothideomycetes</taxon>
        <taxon>Pleosporomycetidae</taxon>
        <taxon>Pleosporales</taxon>
        <taxon>Pleosporineae</taxon>
        <taxon>Pleosporaceae</taxon>
        <taxon>Bipolaris</taxon>
    </lineage>
</organism>
<evidence type="ECO:0000313" key="3">
    <source>
        <dbReference type="EMBL" id="EMD85990.1"/>
    </source>
</evidence>
<dbReference type="PANTHER" id="PTHR43092:SF2">
    <property type="entry name" value="HERCYNYLCYSTEINE SULFOXIDE LYASE"/>
    <property type="match status" value="1"/>
</dbReference>
<dbReference type="InterPro" id="IPR000192">
    <property type="entry name" value="Aminotrans_V_dom"/>
</dbReference>
<proteinExistence type="predicted"/>
<sequence>MTSNAKYGVPDIKTKDGIWFGKELRDEAFLFDKGFLNLNHGSFGTYPRPVQDRFRAFQDASEARPDQFIVYDYPRYLDEAREAIGKLLNTPSSTLVFVPNATTGVNTVLRNLTFTPGDHILMFSTIYGACEKTVAYVTENTPAQSVKVEYTFPVEDDWLVAEYEKKVKEVEAKGGKVKIAIFDTVVSMPGVRLPFERLTAKSKELGVLSCIDGAHGIGHVEIDLGALDPDFFVSNCHKWLHVPRGCAIFHVAHRNQAMIRSTLPTSHGFLPKGSKVISPFPKPSFTKPGAEQNKSEQSASLGNKSAFVNVEKSAFIANFEFVGTIDSSPYLCVPKALEWRETLGGEAVIRKYCHTLARAAGQHVASVLGTEVLENSTSTMGQCCLSNVRLPISLDKVFHTASNSGIDKEDVGIKVRDWMKKLSSEEYDTFIMVYWYGGSWWSRLSAQVYLEMQDFEWAAKTLKEMCERVENGEWAGIRGKL</sequence>
<protein>
    <recommendedName>
        <fullName evidence="2">Aminotransferase class V domain-containing protein</fullName>
    </recommendedName>
</protein>
<dbReference type="PANTHER" id="PTHR43092">
    <property type="entry name" value="L-CYSTEINE DESULFHYDRASE"/>
    <property type="match status" value="1"/>
</dbReference>
<keyword evidence="1" id="KW-0663">Pyridoxal phosphate</keyword>
<dbReference type="OMA" id="TGNCHKW"/>
<dbReference type="Proteomes" id="UP000016936">
    <property type="component" value="Unassembled WGS sequence"/>
</dbReference>
<gene>
    <name evidence="3" type="ORF">COCHEDRAFT_1228607</name>
</gene>
<dbReference type="eggNOG" id="KOG1549">
    <property type="taxonomic scope" value="Eukaryota"/>
</dbReference>
<reference evidence="3 4" key="1">
    <citation type="journal article" date="2012" name="PLoS Pathog.">
        <title>Diverse lifestyles and strategies of plant pathogenesis encoded in the genomes of eighteen Dothideomycetes fungi.</title>
        <authorList>
            <person name="Ohm R.A."/>
            <person name="Feau N."/>
            <person name="Henrissat B."/>
            <person name="Schoch C.L."/>
            <person name="Horwitz B.A."/>
            <person name="Barry K.W."/>
            <person name="Condon B.J."/>
            <person name="Copeland A.C."/>
            <person name="Dhillon B."/>
            <person name="Glaser F."/>
            <person name="Hesse C.N."/>
            <person name="Kosti I."/>
            <person name="LaButti K."/>
            <person name="Lindquist E.A."/>
            <person name="Lucas S."/>
            <person name="Salamov A.A."/>
            <person name="Bradshaw R.E."/>
            <person name="Ciuffetti L."/>
            <person name="Hamelin R.C."/>
            <person name="Kema G.H.J."/>
            <person name="Lawrence C."/>
            <person name="Scott J.A."/>
            <person name="Spatafora J.W."/>
            <person name="Turgeon B.G."/>
            <person name="de Wit P.J.G.M."/>
            <person name="Zhong S."/>
            <person name="Goodwin S.B."/>
            <person name="Grigoriev I.V."/>
        </authorList>
    </citation>
    <scope>NUCLEOTIDE SEQUENCE [LARGE SCALE GENOMIC DNA]</scope>
    <source>
        <strain evidence="4">C5 / ATCC 48332 / race O</strain>
    </source>
</reference>
<dbReference type="InterPro" id="IPR015421">
    <property type="entry name" value="PyrdxlP-dep_Trfase_major"/>
</dbReference>
<dbReference type="EMBL" id="KB445586">
    <property type="protein sequence ID" value="EMD85990.1"/>
    <property type="molecule type" value="Genomic_DNA"/>
</dbReference>
<feature type="domain" description="Aminotransferase class V" evidence="2">
    <location>
        <begin position="77"/>
        <end position="260"/>
    </location>
</feature>
<evidence type="ECO:0000313" key="4">
    <source>
        <dbReference type="Proteomes" id="UP000016936"/>
    </source>
</evidence>
<dbReference type="OrthoDB" id="5978656at2759"/>
<dbReference type="InterPro" id="IPR015424">
    <property type="entry name" value="PyrdxlP-dep_Trfase"/>
</dbReference>
<dbReference type="AlphaFoldDB" id="M2SKZ8"/>
<name>M2SKZ8_COCH5</name>
<dbReference type="Pfam" id="PF00266">
    <property type="entry name" value="Aminotran_5"/>
    <property type="match status" value="1"/>
</dbReference>
<dbReference type="STRING" id="701091.M2SKZ8"/>
<evidence type="ECO:0000259" key="2">
    <source>
        <dbReference type="Pfam" id="PF00266"/>
    </source>
</evidence>
<reference evidence="4" key="2">
    <citation type="journal article" date="2013" name="PLoS Genet.">
        <title>Comparative genome structure, secondary metabolite, and effector coding capacity across Cochliobolus pathogens.</title>
        <authorList>
            <person name="Condon B.J."/>
            <person name="Leng Y."/>
            <person name="Wu D."/>
            <person name="Bushley K.E."/>
            <person name="Ohm R.A."/>
            <person name="Otillar R."/>
            <person name="Martin J."/>
            <person name="Schackwitz W."/>
            <person name="Grimwood J."/>
            <person name="MohdZainudin N."/>
            <person name="Xue C."/>
            <person name="Wang R."/>
            <person name="Manning V.A."/>
            <person name="Dhillon B."/>
            <person name="Tu Z.J."/>
            <person name="Steffenson B.J."/>
            <person name="Salamov A."/>
            <person name="Sun H."/>
            <person name="Lowry S."/>
            <person name="LaButti K."/>
            <person name="Han J."/>
            <person name="Copeland A."/>
            <person name="Lindquist E."/>
            <person name="Barry K."/>
            <person name="Schmutz J."/>
            <person name="Baker S.E."/>
            <person name="Ciuffetti L.M."/>
            <person name="Grigoriev I.V."/>
            <person name="Zhong S."/>
            <person name="Turgeon B.G."/>
        </authorList>
    </citation>
    <scope>NUCLEOTIDE SEQUENCE [LARGE SCALE GENOMIC DNA]</scope>
    <source>
        <strain evidence="4">C5 / ATCC 48332 / race O</strain>
    </source>
</reference>
<keyword evidence="4" id="KW-1185">Reference proteome</keyword>
<dbReference type="HOGENOM" id="CLU_003433_3_0_1"/>
<dbReference type="SUPFAM" id="SSF53383">
    <property type="entry name" value="PLP-dependent transferases"/>
    <property type="match status" value="1"/>
</dbReference>
<accession>M2SKZ8</accession>
<evidence type="ECO:0000256" key="1">
    <source>
        <dbReference type="ARBA" id="ARBA00022898"/>
    </source>
</evidence>
<dbReference type="Gene3D" id="3.40.640.10">
    <property type="entry name" value="Type I PLP-dependent aspartate aminotransferase-like (Major domain)"/>
    <property type="match status" value="1"/>
</dbReference>